<feature type="region of interest" description="Disordered" evidence="1">
    <location>
        <begin position="1"/>
        <end position="50"/>
    </location>
</feature>
<sequence length="1165" mass="131541">MNDMLNIAASSRKRASDAPYQENHSSKVRKQDSGKENCDPRRSNRVQARATNQAFPSRRLVFSHVELPTRLHHAKQPSTITPSLPESYGPPIGSMSSFLSRCNGHSRAAANGQCQVLSFFGIFCFRQMVICTLHGYVFHVIPLSLLARHLDRDHKFSVHRGQKDDSDTMVKSTRKDILCEIVQHVSECCALPLSQLSQDVAGHLDVTELLLAPPDLSSATHQPKTYSKEPAERQIKAEQRFMCPCSSCNRLTPLNHGKGSDRTELVRHVKTFHQADTKLLTTARNGHVTVRWTQRIYVATEGTDTSFTYLLLPPDWRPDDGISSVASSILPRPKFVDVAWTRQVKWDIYRAGLGAFSPAKLSELIATPALKLVPTEPGEHRAIELGLYHLKKIALAYLLQFHDMVTTIPELRELVAFKLRRRYKICSKLSYYKPCLVLVSTIALMMRYRLHKTPRKKLPWMGHFKLQCTPDQDAAAKNLYDLFVNSGGSPSEQDIQSSFHTLCVSLLSSCTATDSVITCPTDQLFFLYGVESGQTWCNPAELYHRCGSLQVALQAIFIHMARMSTSCSTAYTPWPTIIEQSGDIDLDIVFPDEIPDGLPLEDQSEDCLDHHQETLQPPQAFKVLKTITSFAIKHISLIEPQTSEGVMNPFSQLKTLSSILYKSVESAKHATVTNVRRQIKVTYLDGTLTEVNLDKWAHGAIISLCKFKKSVLDLCPSGFSYKSFTFHRLQDDFGRDALFKQKHNAEWLDPLRQSIWTTLIQQLGLFNEGKVQVDSCQRWLEKEQTVLKVLAVVFCLTCGISPGQHQFRVRFDSTSTELRDIWLFHTSQIVWVNHFARPKGDDITPAVFSLPTVVTPILMFYLNILRPISCRILSLLARDDIIHSKEIWSHYCHHTDGSYYWKGPEILNPIVKHTKEYLDEPLTPAEIRRIMLPILRHYCSSLIMQTMDSIVDKAAQHTSLTSLNNYGRIGTFPPLPHQPFYHPEQSVTLSNIWHSLLGLGPVEESWGTHMNVLGLHSLHALLGHNGLHCARDAIKAYGPLSDPELIKKILTTQPFIHGRTGDGKNVFGDAILVQVTQSILQDIQLRVLDGTQCTTEEVVTAISLIVRSLNERVTGSFVDLTVLDIDSLSHYFHIQSHFTAVVETFKEKHPDGWEMFVKEVLCAVP</sequence>
<evidence type="ECO:0000256" key="1">
    <source>
        <dbReference type="SAM" id="MobiDB-lite"/>
    </source>
</evidence>
<dbReference type="EMBL" id="FUEG01000055">
    <property type="protein sequence ID" value="SJL18220.1"/>
    <property type="molecule type" value="Genomic_DNA"/>
</dbReference>
<protein>
    <submittedName>
        <fullName evidence="2">Uncharacterized protein</fullName>
    </submittedName>
</protein>
<name>A0A284SB31_ARMOS</name>
<proteinExistence type="predicted"/>
<evidence type="ECO:0000313" key="3">
    <source>
        <dbReference type="Proteomes" id="UP000219338"/>
    </source>
</evidence>
<dbReference type="OrthoDB" id="3023239at2759"/>
<feature type="compositionally biased region" description="Basic and acidic residues" evidence="1">
    <location>
        <begin position="29"/>
        <end position="42"/>
    </location>
</feature>
<organism evidence="2 3">
    <name type="scientific">Armillaria ostoyae</name>
    <name type="common">Armillaria root rot fungus</name>
    <dbReference type="NCBI Taxonomy" id="47428"/>
    <lineage>
        <taxon>Eukaryota</taxon>
        <taxon>Fungi</taxon>
        <taxon>Dikarya</taxon>
        <taxon>Basidiomycota</taxon>
        <taxon>Agaricomycotina</taxon>
        <taxon>Agaricomycetes</taxon>
        <taxon>Agaricomycetidae</taxon>
        <taxon>Agaricales</taxon>
        <taxon>Marasmiineae</taxon>
        <taxon>Physalacriaceae</taxon>
        <taxon>Armillaria</taxon>
    </lineage>
</organism>
<dbReference type="AlphaFoldDB" id="A0A284SB31"/>
<evidence type="ECO:0000313" key="2">
    <source>
        <dbReference type="EMBL" id="SJL18220.1"/>
    </source>
</evidence>
<dbReference type="OMA" id="FIHMARM"/>
<dbReference type="Proteomes" id="UP000219338">
    <property type="component" value="Unassembled WGS sequence"/>
</dbReference>
<accession>A0A284SB31</accession>
<keyword evidence="3" id="KW-1185">Reference proteome</keyword>
<gene>
    <name evidence="2" type="ORF">ARMOST_21798</name>
</gene>
<reference evidence="3" key="1">
    <citation type="journal article" date="2017" name="Nat. Ecol. Evol.">
        <title>Genome expansion and lineage-specific genetic innovations in the forest pathogenic fungi Armillaria.</title>
        <authorList>
            <person name="Sipos G."/>
            <person name="Prasanna A.N."/>
            <person name="Walter M.C."/>
            <person name="O'Connor E."/>
            <person name="Balint B."/>
            <person name="Krizsan K."/>
            <person name="Kiss B."/>
            <person name="Hess J."/>
            <person name="Varga T."/>
            <person name="Slot J."/>
            <person name="Riley R."/>
            <person name="Boka B."/>
            <person name="Rigling D."/>
            <person name="Barry K."/>
            <person name="Lee J."/>
            <person name="Mihaltcheva S."/>
            <person name="LaButti K."/>
            <person name="Lipzen A."/>
            <person name="Waldron R."/>
            <person name="Moloney N.M."/>
            <person name="Sperisen C."/>
            <person name="Kredics L."/>
            <person name="Vagvoelgyi C."/>
            <person name="Patrignani A."/>
            <person name="Fitzpatrick D."/>
            <person name="Nagy I."/>
            <person name="Doyle S."/>
            <person name="Anderson J.B."/>
            <person name="Grigoriev I.V."/>
            <person name="Gueldener U."/>
            <person name="Muensterkoetter M."/>
            <person name="Nagy L.G."/>
        </authorList>
    </citation>
    <scope>NUCLEOTIDE SEQUENCE [LARGE SCALE GENOMIC DNA]</scope>
    <source>
        <strain evidence="3">C18/9</strain>
    </source>
</reference>